<name>A0A9D4BQK5_DREPO</name>
<accession>A0A9D4BQK5</accession>
<keyword evidence="2" id="KW-1185">Reference proteome</keyword>
<dbReference type="Proteomes" id="UP000828390">
    <property type="component" value="Unassembled WGS sequence"/>
</dbReference>
<reference evidence="1" key="2">
    <citation type="submission" date="2020-11" db="EMBL/GenBank/DDBJ databases">
        <authorList>
            <person name="McCartney M.A."/>
            <person name="Auch B."/>
            <person name="Kono T."/>
            <person name="Mallez S."/>
            <person name="Becker A."/>
            <person name="Gohl D.M."/>
            <person name="Silverstein K.A.T."/>
            <person name="Koren S."/>
            <person name="Bechman K.B."/>
            <person name="Herman A."/>
            <person name="Abrahante J.E."/>
            <person name="Garbe J."/>
        </authorList>
    </citation>
    <scope>NUCLEOTIDE SEQUENCE</scope>
    <source>
        <strain evidence="1">Duluth1</strain>
        <tissue evidence="1">Whole animal</tissue>
    </source>
</reference>
<comment type="caution">
    <text evidence="1">The sequence shown here is derived from an EMBL/GenBank/DDBJ whole genome shotgun (WGS) entry which is preliminary data.</text>
</comment>
<proteinExistence type="predicted"/>
<evidence type="ECO:0000313" key="1">
    <source>
        <dbReference type="EMBL" id="KAH3703486.1"/>
    </source>
</evidence>
<dbReference type="AlphaFoldDB" id="A0A9D4BQK5"/>
<evidence type="ECO:0000313" key="2">
    <source>
        <dbReference type="Proteomes" id="UP000828390"/>
    </source>
</evidence>
<dbReference type="EMBL" id="JAIWYP010000015">
    <property type="protein sequence ID" value="KAH3703486.1"/>
    <property type="molecule type" value="Genomic_DNA"/>
</dbReference>
<protein>
    <submittedName>
        <fullName evidence="1">Uncharacterized protein</fullName>
    </submittedName>
</protein>
<organism evidence="1 2">
    <name type="scientific">Dreissena polymorpha</name>
    <name type="common">Zebra mussel</name>
    <name type="synonym">Mytilus polymorpha</name>
    <dbReference type="NCBI Taxonomy" id="45954"/>
    <lineage>
        <taxon>Eukaryota</taxon>
        <taxon>Metazoa</taxon>
        <taxon>Spiralia</taxon>
        <taxon>Lophotrochozoa</taxon>
        <taxon>Mollusca</taxon>
        <taxon>Bivalvia</taxon>
        <taxon>Autobranchia</taxon>
        <taxon>Heteroconchia</taxon>
        <taxon>Euheterodonta</taxon>
        <taxon>Imparidentia</taxon>
        <taxon>Neoheterodontei</taxon>
        <taxon>Myida</taxon>
        <taxon>Dreissenoidea</taxon>
        <taxon>Dreissenidae</taxon>
        <taxon>Dreissena</taxon>
    </lineage>
</organism>
<gene>
    <name evidence="1" type="ORF">DPMN_078523</name>
</gene>
<reference evidence="1" key="1">
    <citation type="journal article" date="2019" name="bioRxiv">
        <title>The Genome of the Zebra Mussel, Dreissena polymorpha: A Resource for Invasive Species Research.</title>
        <authorList>
            <person name="McCartney M.A."/>
            <person name="Auch B."/>
            <person name="Kono T."/>
            <person name="Mallez S."/>
            <person name="Zhang Y."/>
            <person name="Obille A."/>
            <person name="Becker A."/>
            <person name="Abrahante J.E."/>
            <person name="Garbe J."/>
            <person name="Badalamenti J.P."/>
            <person name="Herman A."/>
            <person name="Mangelson H."/>
            <person name="Liachko I."/>
            <person name="Sullivan S."/>
            <person name="Sone E.D."/>
            <person name="Koren S."/>
            <person name="Silverstein K.A.T."/>
            <person name="Beckman K.B."/>
            <person name="Gohl D.M."/>
        </authorList>
    </citation>
    <scope>NUCLEOTIDE SEQUENCE</scope>
    <source>
        <strain evidence="1">Duluth1</strain>
        <tissue evidence="1">Whole animal</tissue>
    </source>
</reference>
<sequence>MLPFEPGIQVRSKLVGVIAARSQPIGHGHVLPSVRYWARAVHVLTDLELGACARLVPRGHVYFHVEVEARCGGIFI</sequence>